<evidence type="ECO:0000313" key="1">
    <source>
        <dbReference type="EMBL" id="KAH6658120.1"/>
    </source>
</evidence>
<organism evidence="1 2">
    <name type="scientific">Truncatella angustata</name>
    <dbReference type="NCBI Taxonomy" id="152316"/>
    <lineage>
        <taxon>Eukaryota</taxon>
        <taxon>Fungi</taxon>
        <taxon>Dikarya</taxon>
        <taxon>Ascomycota</taxon>
        <taxon>Pezizomycotina</taxon>
        <taxon>Sordariomycetes</taxon>
        <taxon>Xylariomycetidae</taxon>
        <taxon>Amphisphaeriales</taxon>
        <taxon>Sporocadaceae</taxon>
        <taxon>Truncatella</taxon>
    </lineage>
</organism>
<comment type="caution">
    <text evidence="1">The sequence shown here is derived from an EMBL/GenBank/DDBJ whole genome shotgun (WGS) entry which is preliminary data.</text>
</comment>
<evidence type="ECO:0000313" key="2">
    <source>
        <dbReference type="Proteomes" id="UP000758603"/>
    </source>
</evidence>
<protein>
    <submittedName>
        <fullName evidence="1">Uncharacterized protein</fullName>
    </submittedName>
</protein>
<name>A0A9P8USA4_9PEZI</name>
<dbReference type="RefSeq" id="XP_045962354.1">
    <property type="nucleotide sequence ID" value="XM_046102230.1"/>
</dbReference>
<gene>
    <name evidence="1" type="ORF">BKA67DRAFT_557204</name>
</gene>
<keyword evidence="2" id="KW-1185">Reference proteome</keyword>
<reference evidence="1" key="1">
    <citation type="journal article" date="2021" name="Nat. Commun.">
        <title>Genetic determinants of endophytism in the Arabidopsis root mycobiome.</title>
        <authorList>
            <person name="Mesny F."/>
            <person name="Miyauchi S."/>
            <person name="Thiergart T."/>
            <person name="Pickel B."/>
            <person name="Atanasova L."/>
            <person name="Karlsson M."/>
            <person name="Huettel B."/>
            <person name="Barry K.W."/>
            <person name="Haridas S."/>
            <person name="Chen C."/>
            <person name="Bauer D."/>
            <person name="Andreopoulos W."/>
            <person name="Pangilinan J."/>
            <person name="LaButti K."/>
            <person name="Riley R."/>
            <person name="Lipzen A."/>
            <person name="Clum A."/>
            <person name="Drula E."/>
            <person name="Henrissat B."/>
            <person name="Kohler A."/>
            <person name="Grigoriev I.V."/>
            <person name="Martin F.M."/>
            <person name="Hacquard S."/>
        </authorList>
    </citation>
    <scope>NUCLEOTIDE SEQUENCE</scope>
    <source>
        <strain evidence="1">MPI-SDFR-AT-0073</strain>
    </source>
</reference>
<dbReference type="Proteomes" id="UP000758603">
    <property type="component" value="Unassembled WGS sequence"/>
</dbReference>
<dbReference type="EMBL" id="JAGPXC010000002">
    <property type="protein sequence ID" value="KAH6658120.1"/>
    <property type="molecule type" value="Genomic_DNA"/>
</dbReference>
<dbReference type="GeneID" id="70131122"/>
<dbReference type="AlphaFoldDB" id="A0A9P8USA4"/>
<proteinExistence type="predicted"/>
<sequence length="64" mass="7256">MAMYQNKPNSIEYTDLVAALNQVTWDPNGIFEFSPSVCVCQTTLEAINTQKWRFVTVICKANLV</sequence>
<accession>A0A9P8USA4</accession>